<dbReference type="GO" id="GO:0019305">
    <property type="term" value="P:dTDP-rhamnose biosynthetic process"/>
    <property type="evidence" value="ECO:0007669"/>
    <property type="project" value="UniProtKB-UniRule"/>
</dbReference>
<evidence type="ECO:0000256" key="6">
    <source>
        <dbReference type="PIRSR" id="PIRSR600888-3"/>
    </source>
</evidence>
<name>A0A239KT05_9SPHN</name>
<evidence type="ECO:0000313" key="8">
    <source>
        <dbReference type="EMBL" id="SNT21160.1"/>
    </source>
</evidence>
<keyword evidence="9" id="KW-1185">Reference proteome</keyword>
<evidence type="ECO:0000256" key="2">
    <source>
        <dbReference type="ARBA" id="ARBA00001997"/>
    </source>
</evidence>
<dbReference type="InterPro" id="IPR014710">
    <property type="entry name" value="RmlC-like_jellyroll"/>
</dbReference>
<dbReference type="PANTHER" id="PTHR21047:SF2">
    <property type="entry name" value="THYMIDINE DIPHOSPHO-4-KETO-RHAMNOSE 3,5-EPIMERASE"/>
    <property type="match status" value="1"/>
</dbReference>
<comment type="pathway">
    <text evidence="7">Carbohydrate biosynthesis; dTDP-L-rhamnose biosynthesis.</text>
</comment>
<dbReference type="SUPFAM" id="SSF51182">
    <property type="entry name" value="RmlC-like cupins"/>
    <property type="match status" value="1"/>
</dbReference>
<dbReference type="EC" id="5.1.3.13" evidence="3 7"/>
<evidence type="ECO:0000256" key="5">
    <source>
        <dbReference type="PIRSR" id="PIRSR600888-1"/>
    </source>
</evidence>
<dbReference type="Proteomes" id="UP000198281">
    <property type="component" value="Unassembled WGS sequence"/>
</dbReference>
<evidence type="ECO:0000256" key="4">
    <source>
        <dbReference type="ARBA" id="ARBA00019595"/>
    </source>
</evidence>
<gene>
    <name evidence="8" type="ORF">SAMN06295912_1604</name>
</gene>
<organism evidence="8 9">
    <name type="scientific">Edaphosphingomonas laterariae</name>
    <dbReference type="NCBI Taxonomy" id="861865"/>
    <lineage>
        <taxon>Bacteria</taxon>
        <taxon>Pseudomonadati</taxon>
        <taxon>Pseudomonadota</taxon>
        <taxon>Alphaproteobacteria</taxon>
        <taxon>Sphingomonadales</taxon>
        <taxon>Rhizorhabdaceae</taxon>
        <taxon>Edaphosphingomonas</taxon>
    </lineage>
</organism>
<dbReference type="UniPathway" id="UPA00124"/>
<evidence type="ECO:0000256" key="7">
    <source>
        <dbReference type="RuleBase" id="RU364069"/>
    </source>
</evidence>
<dbReference type="InterPro" id="IPR000888">
    <property type="entry name" value="RmlC-like"/>
</dbReference>
<dbReference type="InterPro" id="IPR011051">
    <property type="entry name" value="RmlC_Cupin_sf"/>
</dbReference>
<evidence type="ECO:0000256" key="1">
    <source>
        <dbReference type="ARBA" id="ARBA00001298"/>
    </source>
</evidence>
<comment type="subunit">
    <text evidence="7">Homodimer.</text>
</comment>
<dbReference type="EMBL" id="FZOS01000060">
    <property type="protein sequence ID" value="SNT21160.1"/>
    <property type="molecule type" value="Genomic_DNA"/>
</dbReference>
<dbReference type="GO" id="GO:0005829">
    <property type="term" value="C:cytosol"/>
    <property type="evidence" value="ECO:0007669"/>
    <property type="project" value="TreeGrafter"/>
</dbReference>
<feature type="active site" description="Proton acceptor" evidence="5">
    <location>
        <position position="71"/>
    </location>
</feature>
<dbReference type="Pfam" id="PF00908">
    <property type="entry name" value="dTDP_sugar_isom"/>
    <property type="match status" value="1"/>
</dbReference>
<comment type="similarity">
    <text evidence="7">Belongs to the dTDP-4-dehydrorhamnose 3,5-epimerase family.</text>
</comment>
<dbReference type="Gene3D" id="2.60.120.10">
    <property type="entry name" value="Jelly Rolls"/>
    <property type="match status" value="1"/>
</dbReference>
<evidence type="ECO:0000256" key="3">
    <source>
        <dbReference type="ARBA" id="ARBA00012098"/>
    </source>
</evidence>
<dbReference type="CDD" id="cd00438">
    <property type="entry name" value="cupin_RmlC"/>
    <property type="match status" value="1"/>
</dbReference>
<accession>A0A239KT05</accession>
<comment type="catalytic activity">
    <reaction evidence="1 7">
        <text>dTDP-4-dehydro-6-deoxy-alpha-D-glucose = dTDP-4-dehydro-beta-L-rhamnose</text>
        <dbReference type="Rhea" id="RHEA:16969"/>
        <dbReference type="ChEBI" id="CHEBI:57649"/>
        <dbReference type="ChEBI" id="CHEBI:62830"/>
        <dbReference type="EC" id="5.1.3.13"/>
    </reaction>
</comment>
<dbReference type="PANTHER" id="PTHR21047">
    <property type="entry name" value="DTDP-6-DEOXY-D-GLUCOSE-3,5 EPIMERASE"/>
    <property type="match status" value="1"/>
</dbReference>
<dbReference type="AlphaFoldDB" id="A0A239KT05"/>
<feature type="site" description="Participates in a stacking interaction with the thymidine ring of dTDP-4-oxo-6-deoxyglucose" evidence="6">
    <location>
        <position position="147"/>
    </location>
</feature>
<reference evidence="9" key="1">
    <citation type="submission" date="2017-06" db="EMBL/GenBank/DDBJ databases">
        <authorList>
            <person name="Varghese N."/>
            <person name="Submissions S."/>
        </authorList>
    </citation>
    <scope>NUCLEOTIDE SEQUENCE [LARGE SCALE GENOMIC DNA]</scope>
    <source>
        <strain evidence="9">LNB2</strain>
    </source>
</reference>
<dbReference type="GO" id="GO:0008830">
    <property type="term" value="F:dTDP-4-dehydrorhamnose 3,5-epimerase activity"/>
    <property type="evidence" value="ECO:0007669"/>
    <property type="project" value="UniProtKB-UniRule"/>
</dbReference>
<proteinExistence type="inferred from homology"/>
<protein>
    <recommendedName>
        <fullName evidence="4 7">dTDP-4-dehydrorhamnose 3,5-epimerase</fullName>
        <ecNumber evidence="3 7">5.1.3.13</ecNumber>
    </recommendedName>
    <alternativeName>
        <fullName evidence="7">Thymidine diphospho-4-keto-rhamnose 3,5-epimerase</fullName>
    </alternativeName>
</protein>
<keyword evidence="7" id="KW-0413">Isomerase</keyword>
<sequence>MRCRSRTKPLSNPHMSEAPVRLIKPHRFGDARGWFTETYSEPVFAQFGIGCRFVQDNHSLSVPRFTLRGLHFQTPPRGQDKLVRCIRGRIFDVAVDVRRESPTFGRWVGAELSAENGHQLFIPIGFAHGFLTLEPDCEVTYKCSDTYAPDHDGGIRWNDPAIGIAWPLPAGAVPELSPKDAVQPLLADFDSPFAYDGRPLAPLD</sequence>
<dbReference type="NCBIfam" id="TIGR01221">
    <property type="entry name" value="rmlC"/>
    <property type="match status" value="1"/>
</dbReference>
<evidence type="ECO:0000313" key="9">
    <source>
        <dbReference type="Proteomes" id="UP000198281"/>
    </source>
</evidence>
<comment type="function">
    <text evidence="2 7">Catalyzes the epimerization of the C3' and C5'positions of dTDP-6-deoxy-D-xylo-4-hexulose, forming dTDP-6-deoxy-L-lyxo-4-hexulose.</text>
</comment>
<feature type="active site" description="Proton donor" evidence="5">
    <location>
        <position position="141"/>
    </location>
</feature>
<dbReference type="GO" id="GO:0000271">
    <property type="term" value="P:polysaccharide biosynthetic process"/>
    <property type="evidence" value="ECO:0007669"/>
    <property type="project" value="TreeGrafter"/>
</dbReference>